<evidence type="ECO:0000256" key="3">
    <source>
        <dbReference type="ARBA" id="ARBA00022833"/>
    </source>
</evidence>
<proteinExistence type="predicted"/>
<evidence type="ECO:0000256" key="1">
    <source>
        <dbReference type="ARBA" id="ARBA00022723"/>
    </source>
</evidence>
<sequence length="224" mass="25789">MYILHTETSRGVNFLIIDGHTYRQASVLKHNNIALRCTIKSCKARVTTQSDGLTIVKTQNEHNHVADDRKTEAKELRVQARKKSGDVSSSPSKIVRTELQGMKESHLEPKDLKNASLAVNRERCKDTLAVYRERCKDTLAVNRERCKDTLAVYRERRKDTLAVYRERRKDTLAVYRERRKDTPVLPKSRDDVHTATGLMIIETNKSENLLLRDFSGCKQSAFIF</sequence>
<organism evidence="5 6">
    <name type="scientific">Mytilus coruscus</name>
    <name type="common">Sea mussel</name>
    <dbReference type="NCBI Taxonomy" id="42192"/>
    <lineage>
        <taxon>Eukaryota</taxon>
        <taxon>Metazoa</taxon>
        <taxon>Spiralia</taxon>
        <taxon>Lophotrochozoa</taxon>
        <taxon>Mollusca</taxon>
        <taxon>Bivalvia</taxon>
        <taxon>Autobranchia</taxon>
        <taxon>Pteriomorphia</taxon>
        <taxon>Mytilida</taxon>
        <taxon>Mytiloidea</taxon>
        <taxon>Mytilidae</taxon>
        <taxon>Mytilinae</taxon>
        <taxon>Mytilus</taxon>
    </lineage>
</organism>
<reference evidence="5 6" key="1">
    <citation type="submission" date="2020-06" db="EMBL/GenBank/DDBJ databases">
        <authorList>
            <person name="Li R."/>
            <person name="Bekaert M."/>
        </authorList>
    </citation>
    <scope>NUCLEOTIDE SEQUENCE [LARGE SCALE GENOMIC DNA]</scope>
    <source>
        <strain evidence="6">wild</strain>
    </source>
</reference>
<keyword evidence="6" id="KW-1185">Reference proteome</keyword>
<evidence type="ECO:0000259" key="4">
    <source>
        <dbReference type="Pfam" id="PF04500"/>
    </source>
</evidence>
<evidence type="ECO:0000313" key="6">
    <source>
        <dbReference type="Proteomes" id="UP000507470"/>
    </source>
</evidence>
<dbReference type="Proteomes" id="UP000507470">
    <property type="component" value="Unassembled WGS sequence"/>
</dbReference>
<dbReference type="GO" id="GO:0008270">
    <property type="term" value="F:zinc ion binding"/>
    <property type="evidence" value="ECO:0007669"/>
    <property type="project" value="UniProtKB-KW"/>
</dbReference>
<keyword evidence="1" id="KW-0479">Metal-binding</keyword>
<dbReference type="AlphaFoldDB" id="A0A6J7ZTX9"/>
<feature type="domain" description="FLYWCH-type" evidence="4">
    <location>
        <begin position="7"/>
        <end position="64"/>
    </location>
</feature>
<dbReference type="Pfam" id="PF04500">
    <property type="entry name" value="FLYWCH"/>
    <property type="match status" value="1"/>
</dbReference>
<accession>A0A6J7ZTX9</accession>
<gene>
    <name evidence="5" type="ORF">MCOR_916</name>
</gene>
<dbReference type="Gene3D" id="2.20.25.240">
    <property type="match status" value="1"/>
</dbReference>
<evidence type="ECO:0000256" key="2">
    <source>
        <dbReference type="ARBA" id="ARBA00022771"/>
    </source>
</evidence>
<dbReference type="EMBL" id="CACVKT020000198">
    <property type="protein sequence ID" value="CAC5357049.1"/>
    <property type="molecule type" value="Genomic_DNA"/>
</dbReference>
<evidence type="ECO:0000313" key="5">
    <source>
        <dbReference type="EMBL" id="CAC5357049.1"/>
    </source>
</evidence>
<name>A0A6J7ZTX9_MYTCO</name>
<keyword evidence="3" id="KW-0862">Zinc</keyword>
<dbReference type="InterPro" id="IPR007588">
    <property type="entry name" value="Znf_FLYWCH"/>
</dbReference>
<dbReference type="OrthoDB" id="6151124at2759"/>
<protein>
    <recommendedName>
        <fullName evidence="4">FLYWCH-type domain-containing protein</fullName>
    </recommendedName>
</protein>
<keyword evidence="2" id="KW-0863">Zinc-finger</keyword>